<dbReference type="OrthoDB" id="5667at2759"/>
<keyword evidence="5 8" id="KW-1133">Transmembrane helix</keyword>
<sequence>MDLEKDRDSKDSLPPISKETDAEKAQQPPLKSDPTVFPDGGWEAWLVVAGGWCTVTASFGWINCIGVFQEYYGSHQLSHYSPSTVAWITSVQSFMLFFWGTAAGKFVDDYGPRWPILMGSFLHIFGLMMTSISTEYYQFFLSQSICSAIGCSFIFFPTITAAASWFLKHRALAFGIMVSGSSMGGIYLPIMIDRLLPKVGFGWTMRITAFLLFGLLIFGNLTVKSRLPPSKRPFKFKDFVSPLAEVPFLIFTISAFFVYLGGFLPFQFLIAQAIQEGMSPTLAGYLIPILNAGSVFGRIVPAHLGDKYGTFNVMIAFTAFGAIIDLALWLTAHGNAAIIVFAVLYGIASGCTLSILPAMVASISDVKQLGVRTGVMYAFSSTGVLVGGPIAGAIVAAQGGGYSGLKIFAGVTWFVGVVFAIFSRTAQIGWKIKAKV</sequence>
<dbReference type="InterPro" id="IPR050327">
    <property type="entry name" value="Proton-linked_MCT"/>
</dbReference>
<feature type="transmembrane region" description="Helical" evidence="8">
    <location>
        <begin position="203"/>
        <end position="223"/>
    </location>
</feature>
<feature type="transmembrane region" description="Helical" evidence="8">
    <location>
        <begin position="114"/>
        <end position="133"/>
    </location>
</feature>
<evidence type="ECO:0000256" key="6">
    <source>
        <dbReference type="ARBA" id="ARBA00023136"/>
    </source>
</evidence>
<evidence type="ECO:0000256" key="7">
    <source>
        <dbReference type="SAM" id="MobiDB-lite"/>
    </source>
</evidence>
<protein>
    <submittedName>
        <fullName evidence="10">Monocarboxylate permease-like protein</fullName>
    </submittedName>
</protein>
<comment type="subcellular location">
    <subcellularLocation>
        <location evidence="1">Membrane</location>
        <topology evidence="1">Multi-pass membrane protein</topology>
    </subcellularLocation>
</comment>
<dbReference type="PANTHER" id="PTHR11360:SF224">
    <property type="entry name" value="MAJOR FACILITATOR SUPERFAMILY (MFS) PROFILE DOMAIN-CONTAINING PROTEIN-RELATED"/>
    <property type="match status" value="1"/>
</dbReference>
<dbReference type="CDD" id="cd17352">
    <property type="entry name" value="MFS_MCT_SLC16"/>
    <property type="match status" value="1"/>
</dbReference>
<feature type="transmembrane region" description="Helical" evidence="8">
    <location>
        <begin position="244"/>
        <end position="270"/>
    </location>
</feature>
<dbReference type="Pfam" id="PF07690">
    <property type="entry name" value="MFS_1"/>
    <property type="match status" value="1"/>
</dbReference>
<accession>A0A6A6U3A7</accession>
<dbReference type="PANTHER" id="PTHR11360">
    <property type="entry name" value="MONOCARBOXYLATE TRANSPORTER"/>
    <property type="match status" value="1"/>
</dbReference>
<name>A0A6A6U3A7_9PEZI</name>
<dbReference type="EMBL" id="MU004240">
    <property type="protein sequence ID" value="KAF2665743.1"/>
    <property type="molecule type" value="Genomic_DNA"/>
</dbReference>
<keyword evidence="6 8" id="KW-0472">Membrane</keyword>
<feature type="transmembrane region" description="Helical" evidence="8">
    <location>
        <begin position="282"/>
        <end position="301"/>
    </location>
</feature>
<dbReference type="InterPro" id="IPR036259">
    <property type="entry name" value="MFS_trans_sf"/>
</dbReference>
<comment type="similarity">
    <text evidence="2">Belongs to the major facilitator superfamily. Monocarboxylate porter (TC 2.A.1.13) family.</text>
</comment>
<evidence type="ECO:0000256" key="2">
    <source>
        <dbReference type="ARBA" id="ARBA00006727"/>
    </source>
</evidence>
<evidence type="ECO:0000313" key="11">
    <source>
        <dbReference type="Proteomes" id="UP000799302"/>
    </source>
</evidence>
<proteinExistence type="inferred from homology"/>
<dbReference type="Gene3D" id="1.20.1250.20">
    <property type="entry name" value="MFS general substrate transporter like domains"/>
    <property type="match status" value="2"/>
</dbReference>
<dbReference type="SUPFAM" id="SSF103473">
    <property type="entry name" value="MFS general substrate transporter"/>
    <property type="match status" value="1"/>
</dbReference>
<feature type="transmembrane region" description="Helical" evidence="8">
    <location>
        <begin position="171"/>
        <end position="191"/>
    </location>
</feature>
<dbReference type="InterPro" id="IPR011701">
    <property type="entry name" value="MFS"/>
</dbReference>
<evidence type="ECO:0000256" key="5">
    <source>
        <dbReference type="ARBA" id="ARBA00022989"/>
    </source>
</evidence>
<feature type="transmembrane region" description="Helical" evidence="8">
    <location>
        <begin position="338"/>
        <end position="363"/>
    </location>
</feature>
<gene>
    <name evidence="10" type="ORF">BT63DRAFT_448266</name>
</gene>
<feature type="transmembrane region" description="Helical" evidence="8">
    <location>
        <begin position="139"/>
        <end position="159"/>
    </location>
</feature>
<feature type="transmembrane region" description="Helical" evidence="8">
    <location>
        <begin position="313"/>
        <end position="332"/>
    </location>
</feature>
<feature type="region of interest" description="Disordered" evidence="7">
    <location>
        <begin position="1"/>
        <end position="36"/>
    </location>
</feature>
<evidence type="ECO:0000259" key="9">
    <source>
        <dbReference type="PROSITE" id="PS50850"/>
    </source>
</evidence>
<feature type="compositionally biased region" description="Basic and acidic residues" evidence="7">
    <location>
        <begin position="1"/>
        <end position="11"/>
    </location>
</feature>
<evidence type="ECO:0000313" key="10">
    <source>
        <dbReference type="EMBL" id="KAF2665743.1"/>
    </source>
</evidence>
<keyword evidence="4 8" id="KW-0812">Transmembrane</keyword>
<dbReference type="PROSITE" id="PS50850">
    <property type="entry name" value="MFS"/>
    <property type="match status" value="1"/>
</dbReference>
<dbReference type="InterPro" id="IPR020846">
    <property type="entry name" value="MFS_dom"/>
</dbReference>
<keyword evidence="3" id="KW-0813">Transport</keyword>
<organism evidence="10 11">
    <name type="scientific">Microthyrium microscopicum</name>
    <dbReference type="NCBI Taxonomy" id="703497"/>
    <lineage>
        <taxon>Eukaryota</taxon>
        <taxon>Fungi</taxon>
        <taxon>Dikarya</taxon>
        <taxon>Ascomycota</taxon>
        <taxon>Pezizomycotina</taxon>
        <taxon>Dothideomycetes</taxon>
        <taxon>Dothideomycetes incertae sedis</taxon>
        <taxon>Microthyriales</taxon>
        <taxon>Microthyriaceae</taxon>
        <taxon>Microthyrium</taxon>
    </lineage>
</organism>
<keyword evidence="11" id="KW-1185">Reference proteome</keyword>
<feature type="transmembrane region" description="Helical" evidence="8">
    <location>
        <begin position="44"/>
        <end position="68"/>
    </location>
</feature>
<evidence type="ECO:0000256" key="1">
    <source>
        <dbReference type="ARBA" id="ARBA00004141"/>
    </source>
</evidence>
<feature type="transmembrane region" description="Helical" evidence="8">
    <location>
        <begin position="403"/>
        <end position="423"/>
    </location>
</feature>
<evidence type="ECO:0000256" key="8">
    <source>
        <dbReference type="SAM" id="Phobius"/>
    </source>
</evidence>
<feature type="transmembrane region" description="Helical" evidence="8">
    <location>
        <begin position="375"/>
        <end position="397"/>
    </location>
</feature>
<dbReference type="Proteomes" id="UP000799302">
    <property type="component" value="Unassembled WGS sequence"/>
</dbReference>
<dbReference type="AlphaFoldDB" id="A0A6A6U3A7"/>
<evidence type="ECO:0000256" key="3">
    <source>
        <dbReference type="ARBA" id="ARBA00022448"/>
    </source>
</evidence>
<reference evidence="10" key="1">
    <citation type="journal article" date="2020" name="Stud. Mycol.">
        <title>101 Dothideomycetes genomes: a test case for predicting lifestyles and emergence of pathogens.</title>
        <authorList>
            <person name="Haridas S."/>
            <person name="Albert R."/>
            <person name="Binder M."/>
            <person name="Bloem J."/>
            <person name="Labutti K."/>
            <person name="Salamov A."/>
            <person name="Andreopoulos B."/>
            <person name="Baker S."/>
            <person name="Barry K."/>
            <person name="Bills G."/>
            <person name="Bluhm B."/>
            <person name="Cannon C."/>
            <person name="Castanera R."/>
            <person name="Culley D."/>
            <person name="Daum C."/>
            <person name="Ezra D."/>
            <person name="Gonzalez J."/>
            <person name="Henrissat B."/>
            <person name="Kuo A."/>
            <person name="Liang C."/>
            <person name="Lipzen A."/>
            <person name="Lutzoni F."/>
            <person name="Magnuson J."/>
            <person name="Mondo S."/>
            <person name="Nolan M."/>
            <person name="Ohm R."/>
            <person name="Pangilinan J."/>
            <person name="Park H.-J."/>
            <person name="Ramirez L."/>
            <person name="Alfaro M."/>
            <person name="Sun H."/>
            <person name="Tritt A."/>
            <person name="Yoshinaga Y."/>
            <person name="Zwiers L.-H."/>
            <person name="Turgeon B."/>
            <person name="Goodwin S."/>
            <person name="Spatafora J."/>
            <person name="Crous P."/>
            <person name="Grigoriev I."/>
        </authorList>
    </citation>
    <scope>NUCLEOTIDE SEQUENCE</scope>
    <source>
        <strain evidence="10">CBS 115976</strain>
    </source>
</reference>
<dbReference type="GO" id="GO:0022857">
    <property type="term" value="F:transmembrane transporter activity"/>
    <property type="evidence" value="ECO:0007669"/>
    <property type="project" value="InterPro"/>
</dbReference>
<dbReference type="GO" id="GO:0016020">
    <property type="term" value="C:membrane"/>
    <property type="evidence" value="ECO:0007669"/>
    <property type="project" value="UniProtKB-SubCell"/>
</dbReference>
<feature type="domain" description="Major facilitator superfamily (MFS) profile" evidence="9">
    <location>
        <begin position="247"/>
        <end position="436"/>
    </location>
</feature>
<feature type="transmembrane region" description="Helical" evidence="8">
    <location>
        <begin position="80"/>
        <end position="102"/>
    </location>
</feature>
<evidence type="ECO:0000256" key="4">
    <source>
        <dbReference type="ARBA" id="ARBA00022692"/>
    </source>
</evidence>